<keyword evidence="6" id="KW-0325">Glycoprotein</keyword>
<evidence type="ECO:0000256" key="6">
    <source>
        <dbReference type="ARBA" id="ARBA00023180"/>
    </source>
</evidence>
<evidence type="ECO:0000256" key="4">
    <source>
        <dbReference type="ARBA" id="ARBA00022989"/>
    </source>
</evidence>
<dbReference type="EMBL" id="JALJOT010000016">
    <property type="protein sequence ID" value="KAK9902195.1"/>
    <property type="molecule type" value="Genomic_DNA"/>
</dbReference>
<dbReference type="InterPro" id="IPR051292">
    <property type="entry name" value="Xyl/GlcA_transferase"/>
</dbReference>
<evidence type="ECO:0000313" key="10">
    <source>
        <dbReference type="Proteomes" id="UP001491310"/>
    </source>
</evidence>
<proteinExistence type="predicted"/>
<accession>A0ABR2YCR1</accession>
<evidence type="ECO:0000256" key="2">
    <source>
        <dbReference type="ARBA" id="ARBA00022692"/>
    </source>
</evidence>
<evidence type="ECO:0000256" key="8">
    <source>
        <dbReference type="SAM" id="Phobius"/>
    </source>
</evidence>
<dbReference type="Pfam" id="PF13896">
    <property type="entry name" value="Glyco_transf_49"/>
    <property type="match status" value="1"/>
</dbReference>
<keyword evidence="4 8" id="KW-1133">Transmembrane helix</keyword>
<evidence type="ECO:0000256" key="5">
    <source>
        <dbReference type="ARBA" id="ARBA00023136"/>
    </source>
</evidence>
<evidence type="ECO:0000256" key="1">
    <source>
        <dbReference type="ARBA" id="ARBA00004606"/>
    </source>
</evidence>
<gene>
    <name evidence="9" type="ORF">WJX75_007399</name>
</gene>
<keyword evidence="10" id="KW-1185">Reference proteome</keyword>
<sequence length="534" mass="58991">MRRQGTSEDCTSNGSTRPSVIPKHRSCTTKKIASIAIITLIVLAAANMYNVSRHQSLLPDMQRLGGRPADAGSFDEAATGSRVHVHVAKGKGAHSEEPFSKERRAADLAASAATKLRKEGRHLPKGAQQPPPAQPPPQPPRGVLIRTERLLGPECGNMSAEVLPQLKLEQSWKPGRFMRDITYDVALVLQLPLERLDLLHLQCRAWTGRVAAVMYVPLMGKSIVSWDDRVNGQSLRHIFKIVSRFYDDLDPLSSCELELQLVSEQVASPFWAALPPTNALRNMALQLANTKVVLLADVDVLPTLNLSRELLRPKNCRQLAEKLQGGYALVLPLLDVAGPSEEEAMDVAKRLVTDGKEAAVKALREGQAMMPKDGSPGQRSVRATNYTAWVESDVETDIEFEEGYEPVTLMLRKDVPWFDERFRGPDGGRVAQAADSARHLSFAVHRSGFAVRVPSAVPEQAVSAAEAIYDQVLELYHDVQVSMARQQYTPISRPACSIIKKDIYMDDFQTSATDVSKGLVQLLFDNYGYSRSQR</sequence>
<dbReference type="Proteomes" id="UP001491310">
    <property type="component" value="Unassembled WGS sequence"/>
</dbReference>
<dbReference type="PANTHER" id="PTHR12270:SF52">
    <property type="entry name" value="GLYCOSYLTRANSFERASE-LIKE PROTEIN GNT13-RELATED"/>
    <property type="match status" value="1"/>
</dbReference>
<keyword evidence="5 8" id="KW-0472">Membrane</keyword>
<evidence type="ECO:0000313" key="9">
    <source>
        <dbReference type="EMBL" id="KAK9902195.1"/>
    </source>
</evidence>
<comment type="caution">
    <text evidence="9">The sequence shown here is derived from an EMBL/GenBank/DDBJ whole genome shotgun (WGS) entry which is preliminary data.</text>
</comment>
<organism evidence="9 10">
    <name type="scientific">Coccomyxa subellipsoidea</name>
    <dbReference type="NCBI Taxonomy" id="248742"/>
    <lineage>
        <taxon>Eukaryota</taxon>
        <taxon>Viridiplantae</taxon>
        <taxon>Chlorophyta</taxon>
        <taxon>core chlorophytes</taxon>
        <taxon>Trebouxiophyceae</taxon>
        <taxon>Trebouxiophyceae incertae sedis</taxon>
        <taxon>Coccomyxaceae</taxon>
        <taxon>Coccomyxa</taxon>
    </lineage>
</organism>
<protein>
    <submittedName>
        <fullName evidence="9">Uncharacterized protein</fullName>
    </submittedName>
</protein>
<comment type="subcellular location">
    <subcellularLocation>
        <location evidence="1">Membrane</location>
        <topology evidence="1">Single-pass type II membrane protein</topology>
    </subcellularLocation>
</comment>
<feature type="transmembrane region" description="Helical" evidence="8">
    <location>
        <begin position="32"/>
        <end position="49"/>
    </location>
</feature>
<feature type="compositionally biased region" description="Basic and acidic residues" evidence="7">
    <location>
        <begin position="93"/>
        <end position="106"/>
    </location>
</feature>
<evidence type="ECO:0000256" key="3">
    <source>
        <dbReference type="ARBA" id="ARBA00022968"/>
    </source>
</evidence>
<feature type="compositionally biased region" description="Pro residues" evidence="7">
    <location>
        <begin position="129"/>
        <end position="140"/>
    </location>
</feature>
<dbReference type="PANTHER" id="PTHR12270">
    <property type="entry name" value="GLYCOSYLTRANSFERASE-RELATED"/>
    <property type="match status" value="1"/>
</dbReference>
<name>A0ABR2YCR1_9CHLO</name>
<reference evidence="9 10" key="1">
    <citation type="journal article" date="2024" name="Nat. Commun.">
        <title>Phylogenomics reveals the evolutionary origins of lichenization in chlorophyte algae.</title>
        <authorList>
            <person name="Puginier C."/>
            <person name="Libourel C."/>
            <person name="Otte J."/>
            <person name="Skaloud P."/>
            <person name="Haon M."/>
            <person name="Grisel S."/>
            <person name="Petersen M."/>
            <person name="Berrin J.G."/>
            <person name="Delaux P.M."/>
            <person name="Dal Grande F."/>
            <person name="Keller J."/>
        </authorList>
    </citation>
    <scope>NUCLEOTIDE SEQUENCE [LARGE SCALE GENOMIC DNA]</scope>
    <source>
        <strain evidence="9 10">SAG 216-7</strain>
    </source>
</reference>
<feature type="compositionally biased region" description="Polar residues" evidence="7">
    <location>
        <begin position="7"/>
        <end position="18"/>
    </location>
</feature>
<feature type="region of interest" description="Disordered" evidence="7">
    <location>
        <begin position="1"/>
        <end position="22"/>
    </location>
</feature>
<keyword evidence="2 8" id="KW-0812">Transmembrane</keyword>
<evidence type="ECO:0000256" key="7">
    <source>
        <dbReference type="SAM" id="MobiDB-lite"/>
    </source>
</evidence>
<keyword evidence="3" id="KW-0735">Signal-anchor</keyword>
<feature type="region of interest" description="Disordered" evidence="7">
    <location>
        <begin position="89"/>
        <end position="143"/>
    </location>
</feature>